<evidence type="ECO:0000313" key="3">
    <source>
        <dbReference type="Proteomes" id="UP001150904"/>
    </source>
</evidence>
<dbReference type="CDD" id="cd04301">
    <property type="entry name" value="NAT_SF"/>
    <property type="match status" value="1"/>
</dbReference>
<keyword evidence="3" id="KW-1185">Reference proteome</keyword>
<dbReference type="AlphaFoldDB" id="A0A9W9MHG1"/>
<reference evidence="2" key="1">
    <citation type="submission" date="2022-12" db="EMBL/GenBank/DDBJ databases">
        <authorList>
            <person name="Petersen C."/>
        </authorList>
    </citation>
    <scope>NUCLEOTIDE SEQUENCE</scope>
    <source>
        <strain evidence="2">IBT 15544</strain>
    </source>
</reference>
<comment type="caution">
    <text evidence="2">The sequence shown here is derived from an EMBL/GenBank/DDBJ whole genome shotgun (WGS) entry which is preliminary data.</text>
</comment>
<dbReference type="InterPro" id="IPR000182">
    <property type="entry name" value="GNAT_dom"/>
</dbReference>
<gene>
    <name evidence="2" type="ORF">N7498_006046</name>
</gene>
<organism evidence="2 3">
    <name type="scientific">Penicillium cinerascens</name>
    <dbReference type="NCBI Taxonomy" id="70096"/>
    <lineage>
        <taxon>Eukaryota</taxon>
        <taxon>Fungi</taxon>
        <taxon>Dikarya</taxon>
        <taxon>Ascomycota</taxon>
        <taxon>Pezizomycotina</taxon>
        <taxon>Eurotiomycetes</taxon>
        <taxon>Eurotiomycetidae</taxon>
        <taxon>Eurotiales</taxon>
        <taxon>Aspergillaceae</taxon>
        <taxon>Penicillium</taxon>
    </lineage>
</organism>
<sequence length="215" mass="24062">MAAPKYSIASVSEPDLPFLANFIHAAKLSLSINRLIFKDWPNEALQKQMYSEAVQDGYSNPSMECFKAVDVDSNEIVGYFVLARKRPVKESLIDSGSEGEAIPDGFNLGLFREMTDATIQIAKQTDAIDRFEIVYMCVKPSYQCKGIGSKLVQLGFDRARAEGIPFAVCAEAPAHEFFIKLGFKDTTHYDIDLRKYAPAYSGFGIFRLSGMMWRP</sequence>
<name>A0A9W9MHG1_9EURO</name>
<dbReference type="SUPFAM" id="SSF55729">
    <property type="entry name" value="Acyl-CoA N-acyltransferases (Nat)"/>
    <property type="match status" value="1"/>
</dbReference>
<dbReference type="PANTHER" id="PTHR42791">
    <property type="entry name" value="GNAT FAMILY ACETYLTRANSFERASE"/>
    <property type="match status" value="1"/>
</dbReference>
<dbReference type="OrthoDB" id="410198at2759"/>
<dbReference type="EMBL" id="JAPQKR010000013">
    <property type="protein sequence ID" value="KAJ5201383.1"/>
    <property type="molecule type" value="Genomic_DNA"/>
</dbReference>
<dbReference type="PROSITE" id="PS51186">
    <property type="entry name" value="GNAT"/>
    <property type="match status" value="1"/>
</dbReference>
<dbReference type="GeneID" id="83180409"/>
<dbReference type="Pfam" id="PF00583">
    <property type="entry name" value="Acetyltransf_1"/>
    <property type="match status" value="1"/>
</dbReference>
<dbReference type="InterPro" id="IPR052523">
    <property type="entry name" value="Trichothecene_AcTrans"/>
</dbReference>
<dbReference type="PANTHER" id="PTHR42791:SF4">
    <property type="entry name" value="ACETYLTRANSFERASE, GNAT FAMILY FAMILY (AFU_ORTHOLOGUE AFUA_4G09540)-RELATED"/>
    <property type="match status" value="1"/>
</dbReference>
<evidence type="ECO:0000259" key="1">
    <source>
        <dbReference type="PROSITE" id="PS51186"/>
    </source>
</evidence>
<dbReference type="Proteomes" id="UP001150904">
    <property type="component" value="Unassembled WGS sequence"/>
</dbReference>
<dbReference type="InterPro" id="IPR016181">
    <property type="entry name" value="Acyl_CoA_acyltransferase"/>
</dbReference>
<dbReference type="GO" id="GO:0016747">
    <property type="term" value="F:acyltransferase activity, transferring groups other than amino-acyl groups"/>
    <property type="evidence" value="ECO:0007669"/>
    <property type="project" value="InterPro"/>
</dbReference>
<dbReference type="Gene3D" id="3.40.630.30">
    <property type="match status" value="1"/>
</dbReference>
<evidence type="ECO:0000313" key="2">
    <source>
        <dbReference type="EMBL" id="KAJ5201383.1"/>
    </source>
</evidence>
<reference evidence="2" key="2">
    <citation type="journal article" date="2023" name="IMA Fungus">
        <title>Comparative genomic study of the Penicillium genus elucidates a diverse pangenome and 15 lateral gene transfer events.</title>
        <authorList>
            <person name="Petersen C."/>
            <person name="Sorensen T."/>
            <person name="Nielsen M.R."/>
            <person name="Sondergaard T.E."/>
            <person name="Sorensen J.L."/>
            <person name="Fitzpatrick D.A."/>
            <person name="Frisvad J.C."/>
            <person name="Nielsen K.L."/>
        </authorList>
    </citation>
    <scope>NUCLEOTIDE SEQUENCE</scope>
    <source>
        <strain evidence="2">IBT 15544</strain>
    </source>
</reference>
<dbReference type="RefSeq" id="XP_058307299.1">
    <property type="nucleotide sequence ID" value="XM_058453108.1"/>
</dbReference>
<proteinExistence type="predicted"/>
<accession>A0A9W9MHG1</accession>
<protein>
    <recommendedName>
        <fullName evidence="1">N-acetyltransferase domain-containing protein</fullName>
    </recommendedName>
</protein>
<feature type="domain" description="N-acetyltransferase" evidence="1">
    <location>
        <begin position="63"/>
        <end position="198"/>
    </location>
</feature>